<evidence type="ECO:0000313" key="2">
    <source>
        <dbReference type="Proteomes" id="UP000235145"/>
    </source>
</evidence>
<sequence>MVGLQHRPISVTMFRASLFGTRLSGLPRKERFLQDYRLAIWGLFPPSSDFAQFRQHVFPFLSALRLVRIADLMQVFNHLLHQLGDADTVRVSLLYMLEHEFSGKYP</sequence>
<gene>
    <name evidence="1" type="ORF">LSAT_V11C600337960</name>
</gene>
<evidence type="ECO:0000313" key="1">
    <source>
        <dbReference type="EMBL" id="KAJ0201788.1"/>
    </source>
</evidence>
<proteinExistence type="predicted"/>
<comment type="caution">
    <text evidence="1">The sequence shown here is derived from an EMBL/GenBank/DDBJ whole genome shotgun (WGS) entry which is preliminary data.</text>
</comment>
<accession>A0A9R1VBK5</accession>
<reference evidence="1 2" key="1">
    <citation type="journal article" date="2017" name="Nat. Commun.">
        <title>Genome assembly with in vitro proximity ligation data and whole-genome triplication in lettuce.</title>
        <authorList>
            <person name="Reyes-Chin-Wo S."/>
            <person name="Wang Z."/>
            <person name="Yang X."/>
            <person name="Kozik A."/>
            <person name="Arikit S."/>
            <person name="Song C."/>
            <person name="Xia L."/>
            <person name="Froenicke L."/>
            <person name="Lavelle D.O."/>
            <person name="Truco M.J."/>
            <person name="Xia R."/>
            <person name="Zhu S."/>
            <person name="Xu C."/>
            <person name="Xu H."/>
            <person name="Xu X."/>
            <person name="Cox K."/>
            <person name="Korf I."/>
            <person name="Meyers B.C."/>
            <person name="Michelmore R.W."/>
        </authorList>
    </citation>
    <scope>NUCLEOTIDE SEQUENCE [LARGE SCALE GENOMIC DNA]</scope>
    <source>
        <strain evidence="2">cv. Salinas</strain>
        <tissue evidence="1">Seedlings</tissue>
    </source>
</reference>
<name>A0A9R1VBK5_LACSA</name>
<keyword evidence="2" id="KW-1185">Reference proteome</keyword>
<organism evidence="1 2">
    <name type="scientific">Lactuca sativa</name>
    <name type="common">Garden lettuce</name>
    <dbReference type="NCBI Taxonomy" id="4236"/>
    <lineage>
        <taxon>Eukaryota</taxon>
        <taxon>Viridiplantae</taxon>
        <taxon>Streptophyta</taxon>
        <taxon>Embryophyta</taxon>
        <taxon>Tracheophyta</taxon>
        <taxon>Spermatophyta</taxon>
        <taxon>Magnoliopsida</taxon>
        <taxon>eudicotyledons</taxon>
        <taxon>Gunneridae</taxon>
        <taxon>Pentapetalae</taxon>
        <taxon>asterids</taxon>
        <taxon>campanulids</taxon>
        <taxon>Asterales</taxon>
        <taxon>Asteraceae</taxon>
        <taxon>Cichorioideae</taxon>
        <taxon>Cichorieae</taxon>
        <taxon>Lactucinae</taxon>
        <taxon>Lactuca</taxon>
    </lineage>
</organism>
<protein>
    <submittedName>
        <fullName evidence="1">Uncharacterized protein</fullName>
    </submittedName>
</protein>
<dbReference type="AlphaFoldDB" id="A0A9R1VBK5"/>
<dbReference type="Proteomes" id="UP000235145">
    <property type="component" value="Unassembled WGS sequence"/>
</dbReference>
<dbReference type="EMBL" id="NBSK02000006">
    <property type="protein sequence ID" value="KAJ0201788.1"/>
    <property type="molecule type" value="Genomic_DNA"/>
</dbReference>